<accession>A0A6B0XZQ1</accession>
<dbReference type="Gene3D" id="3.50.50.60">
    <property type="entry name" value="FAD/NAD(P)-binding domain"/>
    <property type="match status" value="1"/>
</dbReference>
<gene>
    <name evidence="1" type="ORF">F4Y60_04215</name>
</gene>
<feature type="non-terminal residue" evidence="1">
    <location>
        <position position="1"/>
    </location>
</feature>
<sequence>GHQVKLAVNGYMPGQTIQMYVRDASIGRLHSLGVEMLPYVRLFGADEDTVYLQHIMNDEAVVCEGVDTLVLCQGHNPLTTMEDLVRWLGVEHHVVGDCVSPRTAEEAVLEGLLAGRAV</sequence>
<comment type="caution">
    <text evidence="1">The sequence shown here is derived from an EMBL/GenBank/DDBJ whole genome shotgun (WGS) entry which is preliminary data.</text>
</comment>
<dbReference type="SUPFAM" id="SSF51905">
    <property type="entry name" value="FAD/NAD(P)-binding domain"/>
    <property type="match status" value="1"/>
</dbReference>
<dbReference type="AlphaFoldDB" id="A0A6B0XZQ1"/>
<name>A0A6B0XZQ1_9RHOB</name>
<proteinExistence type="predicted"/>
<protein>
    <submittedName>
        <fullName evidence="1">Oxidoreductase</fullName>
    </submittedName>
</protein>
<dbReference type="InterPro" id="IPR036188">
    <property type="entry name" value="FAD/NAD-bd_sf"/>
</dbReference>
<organism evidence="1">
    <name type="scientific">Boseongicola sp. SB0664_bin_43</name>
    <dbReference type="NCBI Taxonomy" id="2604844"/>
    <lineage>
        <taxon>Bacteria</taxon>
        <taxon>Pseudomonadati</taxon>
        <taxon>Pseudomonadota</taxon>
        <taxon>Alphaproteobacteria</taxon>
        <taxon>Rhodobacterales</taxon>
        <taxon>Paracoccaceae</taxon>
        <taxon>Boseongicola</taxon>
    </lineage>
</organism>
<evidence type="ECO:0000313" key="1">
    <source>
        <dbReference type="EMBL" id="MXY33293.1"/>
    </source>
</evidence>
<dbReference type="Gene3D" id="3.40.50.720">
    <property type="entry name" value="NAD(P)-binding Rossmann-like Domain"/>
    <property type="match status" value="1"/>
</dbReference>
<reference evidence="1" key="1">
    <citation type="submission" date="2019-09" db="EMBL/GenBank/DDBJ databases">
        <title>Characterisation of the sponge microbiome using genome-centric metagenomics.</title>
        <authorList>
            <person name="Engelberts J.P."/>
            <person name="Robbins S.J."/>
            <person name="De Goeij J.M."/>
            <person name="Aranda M."/>
            <person name="Bell S.C."/>
            <person name="Webster N.S."/>
        </authorList>
    </citation>
    <scope>NUCLEOTIDE SEQUENCE</scope>
    <source>
        <strain evidence="1">SB0664_bin_43</strain>
    </source>
</reference>
<dbReference type="EMBL" id="VXRY01000168">
    <property type="protein sequence ID" value="MXY33293.1"/>
    <property type="molecule type" value="Genomic_DNA"/>
</dbReference>